<evidence type="ECO:0000313" key="3">
    <source>
        <dbReference type="Proteomes" id="UP000812440"/>
    </source>
</evidence>
<gene>
    <name evidence="2" type="ORF">GDO86_019690</name>
</gene>
<name>A0A8T2IEM6_9PIPI</name>
<dbReference type="AlphaFoldDB" id="A0A8T2IEM6"/>
<evidence type="ECO:0000256" key="1">
    <source>
        <dbReference type="SAM" id="MobiDB-lite"/>
    </source>
</evidence>
<feature type="region of interest" description="Disordered" evidence="1">
    <location>
        <begin position="1"/>
        <end position="27"/>
    </location>
</feature>
<sequence>MATLVEPGPDIDLSNSVQNPPSSSPSLSHRFLDNKFYLLVVIGEVVTEEHLRCAIANIERVSRAVMLNPGTTTHHSLVAFCNQGFLHHCFRVATLV</sequence>
<protein>
    <submittedName>
        <fullName evidence="2">Uncharacterized protein</fullName>
    </submittedName>
</protein>
<comment type="caution">
    <text evidence="2">The sequence shown here is derived from an EMBL/GenBank/DDBJ whole genome shotgun (WGS) entry which is preliminary data.</text>
</comment>
<organism evidence="2 3">
    <name type="scientific">Hymenochirus boettgeri</name>
    <name type="common">Congo dwarf clawed frog</name>
    <dbReference type="NCBI Taxonomy" id="247094"/>
    <lineage>
        <taxon>Eukaryota</taxon>
        <taxon>Metazoa</taxon>
        <taxon>Chordata</taxon>
        <taxon>Craniata</taxon>
        <taxon>Vertebrata</taxon>
        <taxon>Euteleostomi</taxon>
        <taxon>Amphibia</taxon>
        <taxon>Batrachia</taxon>
        <taxon>Anura</taxon>
        <taxon>Pipoidea</taxon>
        <taxon>Pipidae</taxon>
        <taxon>Pipinae</taxon>
        <taxon>Hymenochirus</taxon>
    </lineage>
</organism>
<feature type="compositionally biased region" description="Low complexity" evidence="1">
    <location>
        <begin position="13"/>
        <end position="27"/>
    </location>
</feature>
<keyword evidence="3" id="KW-1185">Reference proteome</keyword>
<accession>A0A8T2IEM6</accession>
<dbReference type="OrthoDB" id="5371837at2759"/>
<proteinExistence type="predicted"/>
<reference evidence="2" key="1">
    <citation type="thesis" date="2020" institute="ProQuest LLC" country="789 East Eisenhower Parkway, Ann Arbor, MI, USA">
        <title>Comparative Genomics and Chromosome Evolution.</title>
        <authorList>
            <person name="Mudd A.B."/>
        </authorList>
    </citation>
    <scope>NUCLEOTIDE SEQUENCE</scope>
    <source>
        <strain evidence="2">Female2</strain>
        <tissue evidence="2">Blood</tissue>
    </source>
</reference>
<dbReference type="Proteomes" id="UP000812440">
    <property type="component" value="Unassembled WGS sequence"/>
</dbReference>
<evidence type="ECO:0000313" key="2">
    <source>
        <dbReference type="EMBL" id="KAG8429614.1"/>
    </source>
</evidence>
<dbReference type="EMBL" id="JAACNH010004688">
    <property type="protein sequence ID" value="KAG8429614.1"/>
    <property type="molecule type" value="Genomic_DNA"/>
</dbReference>